<dbReference type="NCBIfam" id="TIGR01172">
    <property type="entry name" value="cysE"/>
    <property type="match status" value="1"/>
</dbReference>
<dbReference type="GO" id="GO:0005737">
    <property type="term" value="C:cytoplasm"/>
    <property type="evidence" value="ECO:0007669"/>
    <property type="project" value="InterPro"/>
</dbReference>
<organism evidence="12 13">
    <name type="scientific">Peptacetobacter hiranonis (strain DSM 13275 / JCM 10541 / KCTC 15199 / TO-931)</name>
    <name type="common">Clostridium hiranonis</name>
    <dbReference type="NCBI Taxonomy" id="500633"/>
    <lineage>
        <taxon>Bacteria</taxon>
        <taxon>Bacillati</taxon>
        <taxon>Bacillota</taxon>
        <taxon>Clostridia</taxon>
        <taxon>Peptostreptococcales</taxon>
        <taxon>Peptostreptococcaceae</taxon>
        <taxon>Peptacetobacter</taxon>
    </lineage>
</organism>
<gene>
    <name evidence="12" type="primary">cysE</name>
    <name evidence="12" type="ORF">CLOHIR_01722</name>
</gene>
<proteinExistence type="inferred from homology"/>
<dbReference type="STRING" id="500633.CLOHIR_01722"/>
<dbReference type="Gene3D" id="2.160.10.10">
    <property type="entry name" value="Hexapeptide repeat proteins"/>
    <property type="match status" value="1"/>
</dbReference>
<dbReference type="InterPro" id="IPR018357">
    <property type="entry name" value="Hexapep_transf_CS"/>
</dbReference>
<dbReference type="HOGENOM" id="CLU_051638_10_1_9"/>
<dbReference type="FunFam" id="2.160.10.10:FF:000007">
    <property type="entry name" value="Serine acetyltransferase"/>
    <property type="match status" value="1"/>
</dbReference>
<dbReference type="Gene3D" id="1.10.3130.10">
    <property type="entry name" value="serine acetyltransferase, domain 1"/>
    <property type="match status" value="1"/>
</dbReference>
<keyword evidence="8" id="KW-0198">Cysteine biosynthesis</keyword>
<evidence type="ECO:0000313" key="12">
    <source>
        <dbReference type="EMBL" id="EEA84642.1"/>
    </source>
</evidence>
<evidence type="ECO:0000256" key="2">
    <source>
        <dbReference type="ARBA" id="ARBA00007274"/>
    </source>
</evidence>
<dbReference type="InterPro" id="IPR053376">
    <property type="entry name" value="Serine_acetyltransferase"/>
</dbReference>
<evidence type="ECO:0000256" key="6">
    <source>
        <dbReference type="ARBA" id="ARBA00022679"/>
    </source>
</evidence>
<evidence type="ECO:0000256" key="10">
    <source>
        <dbReference type="ARBA" id="ARBA00049486"/>
    </source>
</evidence>
<dbReference type="InterPro" id="IPR042122">
    <property type="entry name" value="Ser_AcTrfase_N_sf"/>
</dbReference>
<dbReference type="AlphaFoldDB" id="B6G0R6"/>
<dbReference type="PIRSF" id="PIRSF000441">
    <property type="entry name" value="CysE"/>
    <property type="match status" value="1"/>
</dbReference>
<dbReference type="eggNOG" id="COG1045">
    <property type="taxonomic scope" value="Bacteria"/>
</dbReference>
<dbReference type="UniPathway" id="UPA00136">
    <property type="reaction ID" value="UER00199"/>
</dbReference>
<dbReference type="EMBL" id="ABWP01000068">
    <property type="protein sequence ID" value="EEA84642.1"/>
    <property type="molecule type" value="Genomic_DNA"/>
</dbReference>
<dbReference type="CDD" id="cd03354">
    <property type="entry name" value="LbH_SAT"/>
    <property type="match status" value="1"/>
</dbReference>
<evidence type="ECO:0000313" key="13">
    <source>
        <dbReference type="Proteomes" id="UP000003178"/>
    </source>
</evidence>
<evidence type="ECO:0000256" key="7">
    <source>
        <dbReference type="ARBA" id="ARBA00022737"/>
    </source>
</evidence>
<dbReference type="PROSITE" id="PS00101">
    <property type="entry name" value="HEXAPEP_TRANSFERASES"/>
    <property type="match status" value="1"/>
</dbReference>
<evidence type="ECO:0000256" key="1">
    <source>
        <dbReference type="ARBA" id="ARBA00004876"/>
    </source>
</evidence>
<dbReference type="SUPFAM" id="SSF51161">
    <property type="entry name" value="Trimeric LpxA-like enzymes"/>
    <property type="match status" value="1"/>
</dbReference>
<dbReference type="InterPro" id="IPR005881">
    <property type="entry name" value="Ser_O-AcTrfase"/>
</dbReference>
<keyword evidence="5" id="KW-0028">Amino-acid biosynthesis</keyword>
<dbReference type="Proteomes" id="UP000003178">
    <property type="component" value="Unassembled WGS sequence"/>
</dbReference>
<comment type="similarity">
    <text evidence="2 11">Belongs to the transferase hexapeptide repeat family.</text>
</comment>
<dbReference type="PANTHER" id="PTHR42811">
    <property type="entry name" value="SERINE ACETYLTRANSFERASE"/>
    <property type="match status" value="1"/>
</dbReference>
<dbReference type="OrthoDB" id="9801456at2"/>
<evidence type="ECO:0000256" key="9">
    <source>
        <dbReference type="ARBA" id="ARBA00023315"/>
    </source>
</evidence>
<comment type="catalytic activity">
    <reaction evidence="10 11">
        <text>L-serine + acetyl-CoA = O-acetyl-L-serine + CoA</text>
        <dbReference type="Rhea" id="RHEA:24560"/>
        <dbReference type="ChEBI" id="CHEBI:33384"/>
        <dbReference type="ChEBI" id="CHEBI:57287"/>
        <dbReference type="ChEBI" id="CHEBI:57288"/>
        <dbReference type="ChEBI" id="CHEBI:58340"/>
        <dbReference type="EC" id="2.3.1.30"/>
    </reaction>
</comment>
<reference evidence="12 13" key="2">
    <citation type="submission" date="2008-10" db="EMBL/GenBank/DDBJ databases">
        <title>Draft genome sequence of Clostridium hiranonis (DSM 13275).</title>
        <authorList>
            <person name="Sudarsanam P."/>
            <person name="Ley R."/>
            <person name="Guruge J."/>
            <person name="Turnbaugh P.J."/>
            <person name="Mahowald M."/>
            <person name="Liep D."/>
            <person name="Gordon J."/>
        </authorList>
    </citation>
    <scope>NUCLEOTIDE SEQUENCE [LARGE SCALE GENOMIC DNA]</scope>
    <source>
        <strain evidence="12 13">DSM 13275</strain>
    </source>
</reference>
<dbReference type="EC" id="2.3.1.30" evidence="3 11"/>
<evidence type="ECO:0000256" key="5">
    <source>
        <dbReference type="ARBA" id="ARBA00022605"/>
    </source>
</evidence>
<reference evidence="12 13" key="1">
    <citation type="submission" date="2008-09" db="EMBL/GenBank/DDBJ databases">
        <authorList>
            <person name="Fulton L."/>
            <person name="Clifton S."/>
            <person name="Fulton B."/>
            <person name="Xu J."/>
            <person name="Minx P."/>
            <person name="Pepin K.H."/>
            <person name="Johnson M."/>
            <person name="Thiruvilangam P."/>
            <person name="Bhonagiri V."/>
            <person name="Nash W.E."/>
            <person name="Mardis E.R."/>
            <person name="Wilson R.K."/>
        </authorList>
    </citation>
    <scope>NUCLEOTIDE SEQUENCE [LARGE SCALE GENOMIC DNA]</scope>
    <source>
        <strain evidence="12 13">DSM 13275</strain>
    </source>
</reference>
<comment type="pathway">
    <text evidence="1">Amino-acid biosynthesis; L-cysteine biosynthesis; L-cysteine from L-serine: step 1/2.</text>
</comment>
<protein>
    <recommendedName>
        <fullName evidence="4 11">Serine acetyltransferase</fullName>
        <ecNumber evidence="3 11">2.3.1.30</ecNumber>
    </recommendedName>
</protein>
<dbReference type="InterPro" id="IPR045304">
    <property type="entry name" value="LbH_SAT"/>
</dbReference>
<dbReference type="Pfam" id="PF00132">
    <property type="entry name" value="Hexapep"/>
    <property type="match status" value="1"/>
</dbReference>
<dbReference type="InterPro" id="IPR011004">
    <property type="entry name" value="Trimer_LpxA-like_sf"/>
</dbReference>
<evidence type="ECO:0000256" key="4">
    <source>
        <dbReference type="ARBA" id="ARBA00018522"/>
    </source>
</evidence>
<keyword evidence="7" id="KW-0677">Repeat</keyword>
<keyword evidence="9 11" id="KW-0012">Acyltransferase</keyword>
<dbReference type="NCBIfam" id="NF041874">
    <property type="entry name" value="EPS_EpsC"/>
    <property type="match status" value="1"/>
</dbReference>
<evidence type="ECO:0000256" key="3">
    <source>
        <dbReference type="ARBA" id="ARBA00013266"/>
    </source>
</evidence>
<accession>B6G0R6</accession>
<evidence type="ECO:0000256" key="8">
    <source>
        <dbReference type="ARBA" id="ARBA00023192"/>
    </source>
</evidence>
<dbReference type="InterPro" id="IPR001451">
    <property type="entry name" value="Hexapep"/>
</dbReference>
<dbReference type="GO" id="GO:0009001">
    <property type="term" value="F:serine O-acetyltransferase activity"/>
    <property type="evidence" value="ECO:0007669"/>
    <property type="project" value="UniProtKB-EC"/>
</dbReference>
<sequence length="178" mass="18922">MSSFRNIINTYKAQDPAATNALSIIINYPGIHAIFFHRIAHFINNLGLKFLARFISQVARFLTGIEIHPGATIGKRLFIDHGNGVVIGETAEIGDDVVMFHQVTLGGTGHDKGKRHPTVGNGVTIATGAKVLGNIKIGDNSKIGANAVVLKNVPENATVVGIPAKIVKLNGEKVNISL</sequence>
<comment type="caution">
    <text evidence="12">The sequence shown here is derived from an EMBL/GenBank/DDBJ whole genome shotgun (WGS) entry which is preliminary data.</text>
</comment>
<keyword evidence="6 11" id="KW-0808">Transferase</keyword>
<keyword evidence="13" id="KW-1185">Reference proteome</keyword>
<evidence type="ECO:0000256" key="11">
    <source>
        <dbReference type="PIRNR" id="PIRNR000441"/>
    </source>
</evidence>
<dbReference type="RefSeq" id="WP_006440582.1">
    <property type="nucleotide sequence ID" value="NZ_DS995358.1"/>
</dbReference>
<dbReference type="GO" id="GO:0006535">
    <property type="term" value="P:cysteine biosynthetic process from serine"/>
    <property type="evidence" value="ECO:0007669"/>
    <property type="project" value="InterPro"/>
</dbReference>
<name>B6G0R6_PEPHT</name>